<dbReference type="GO" id="GO:0007076">
    <property type="term" value="P:mitotic chromosome condensation"/>
    <property type="evidence" value="ECO:0007669"/>
    <property type="project" value="InterPro"/>
</dbReference>
<dbReference type="GO" id="GO:0010032">
    <property type="term" value="P:meiotic chromosome condensation"/>
    <property type="evidence" value="ECO:0007669"/>
    <property type="project" value="TreeGrafter"/>
</dbReference>
<keyword evidence="2" id="KW-1185">Reference proteome</keyword>
<feature type="region of interest" description="Disordered" evidence="1">
    <location>
        <begin position="1093"/>
        <end position="1147"/>
    </location>
</feature>
<dbReference type="Proteomes" id="UP000001819">
    <property type="component" value="Chromosome 4"/>
</dbReference>
<dbReference type="KEGG" id="dpo:4817819"/>
<name>A0A6I8ULU9_DROPS</name>
<dbReference type="FunCoup" id="A0A6I8ULU9">
    <property type="interactions" value="28"/>
</dbReference>
<dbReference type="PANTHER" id="PTHR14222">
    <property type="entry name" value="CONDENSIN"/>
    <property type="match status" value="1"/>
</dbReference>
<feature type="compositionally biased region" description="Basic residues" evidence="1">
    <location>
        <begin position="1208"/>
        <end position="1222"/>
    </location>
</feature>
<dbReference type="PANTHER" id="PTHR14222:SF1">
    <property type="entry name" value="CONDENSIN-2 COMPLEX SUBUNIT D3"/>
    <property type="match status" value="1"/>
</dbReference>
<evidence type="ECO:0000313" key="2">
    <source>
        <dbReference type="Proteomes" id="UP000001819"/>
    </source>
</evidence>
<gene>
    <name evidence="3" type="primary">Cap-D3</name>
</gene>
<sequence>MSELNRIFSDLRENYVPGLQWVDVEEWLYGEIASPDEGNERGREFWSLPIWSRQEQMQQQLQTLRELAGVIRSLRDDEGSISTNSYSNTHDNWSNIISFSPASAYLAYIYTVVSLSIPPAHILEAAPDVLNQNLNLQLSLNAASTYLLTLTIPGAKRYAIFDEDVIEQVLKLFVLLEQNADRSVFADTIWMHFLTMCDDLKLVFRYVHFKEHVKIRDKIIRCLLQILYMNFQKGYQNSRAPALHAKCYELFGEITNEHNGDVYDTLHLIMRQSFPMHIFTDSPQNIGSGRRAGPMQTGEHISDWFIQLIDKYPDILAQILHVYIKCVVSNPLKAWKASDEKIAIGYAAKYDRILYAKCNKSCADFLLEAVKADDAVGIQTRALDLIERFLLQQTEVEWSIFRHEVSKVPREVRLLQEVIRCLNDRTFSVRRKACQVLISALKQGSPRTTKILQESIRFVQFDATDVETLAEPSAEQHELRFEKPAIVQGAYSFEGYEQLEAEVKNLPKIVYERFLDADNGLARTSGIALLERLVLVNPLIIYNTNFVRETSLLAVDGLASVRKAALELMQTLLEAYSNCFALICVYCRIWACLLGDEDVALQKLAIQSFDKIVLKNIQPMEYSNEPKHFMPWRIVNTLMMTQPRAYLQERFAMLLERETIVTTKLVNIIISHLSTSTDTDAWALLLLLSSRITNNMDALIVIFNGLSSYNMKANQVLALQLIICCLSNFSKPALNQLFQRLLEALRTGNIWLGLISSAVNLINQIHHLSDSQGPSADSDAPPNWQLTLLDDLTEGILESANNFQHEHTRLQCLLGAYTEILVMLPQTVDTRIKEIVFKYLRECTKLKESGFDTDNERMTNWMIVIAGRLCLREHRLASEVSELYQTILTKNDRPQIINTTLIAINDLGKKHPNILERNFQCILAKMHSKYAMTRVRTFRCVKDVILSGIIKLKGPILISMLAALVDDSAEVAREADAFFIRYKRLYDKTVFVHCLRESPFYLNGQPYLKGVDPINKRYQSPLKGAKMVKSRRLLYNHIMSTIDEHTLLLYFGQLKLLAEKSKDEAFVSAPGALAVVQDILFIMRRICYLTKGKGRQQGARPDGENSDEGEQESEAPAPAPNPSTSSAGAAAGAPPARGRGRQRVDLDEPLKQLERCLRYVEETYSNLQSVMSPELQHSFDNLCQALAMRFPSYIDFAQPAKFWQKYRSSKPTKTRAKQRRRRAADDEAEADTEEEDDAAEAEGESDSDNELPLERHRDTPATGSSRAQRRNSCDNLVTELIFQPPDW</sequence>
<dbReference type="InterPro" id="IPR016024">
    <property type="entry name" value="ARM-type_fold"/>
</dbReference>
<dbReference type="GO" id="GO:0042393">
    <property type="term" value="F:histone binding"/>
    <property type="evidence" value="ECO:0007669"/>
    <property type="project" value="TreeGrafter"/>
</dbReference>
<dbReference type="RefSeq" id="XP_001357477.2">
    <property type="nucleotide sequence ID" value="XM_001357441.4"/>
</dbReference>
<proteinExistence type="predicted"/>
<dbReference type="InterPro" id="IPR026971">
    <property type="entry name" value="CND1/NCAPD3"/>
</dbReference>
<accession>A0A6I8ULU9</accession>
<dbReference type="GO" id="GO:0000779">
    <property type="term" value="C:condensed chromosome, centromeric region"/>
    <property type="evidence" value="ECO:0007669"/>
    <property type="project" value="TreeGrafter"/>
</dbReference>
<dbReference type="InParanoid" id="A0A6I8ULU9"/>
<feature type="region of interest" description="Disordered" evidence="1">
    <location>
        <begin position="1208"/>
        <end position="1287"/>
    </location>
</feature>
<dbReference type="GO" id="GO:0000796">
    <property type="term" value="C:condensin complex"/>
    <property type="evidence" value="ECO:0007669"/>
    <property type="project" value="TreeGrafter"/>
</dbReference>
<feature type="compositionally biased region" description="Acidic residues" evidence="1">
    <location>
        <begin position="1226"/>
        <end position="1251"/>
    </location>
</feature>
<evidence type="ECO:0000313" key="3">
    <source>
        <dbReference type="RefSeq" id="XP_001357477.2"/>
    </source>
</evidence>
<feature type="compositionally biased region" description="Low complexity" evidence="1">
    <location>
        <begin position="1122"/>
        <end position="1137"/>
    </location>
</feature>
<organism evidence="2 3">
    <name type="scientific">Drosophila pseudoobscura pseudoobscura</name>
    <name type="common">Fruit fly</name>
    <dbReference type="NCBI Taxonomy" id="46245"/>
    <lineage>
        <taxon>Eukaryota</taxon>
        <taxon>Metazoa</taxon>
        <taxon>Ecdysozoa</taxon>
        <taxon>Arthropoda</taxon>
        <taxon>Hexapoda</taxon>
        <taxon>Insecta</taxon>
        <taxon>Pterygota</taxon>
        <taxon>Neoptera</taxon>
        <taxon>Endopterygota</taxon>
        <taxon>Diptera</taxon>
        <taxon>Brachycera</taxon>
        <taxon>Muscomorpha</taxon>
        <taxon>Ephydroidea</taxon>
        <taxon>Drosophilidae</taxon>
        <taxon>Drosophila</taxon>
        <taxon>Sophophora</taxon>
    </lineage>
</organism>
<dbReference type="ExpressionAtlas" id="A0A6I8ULU9">
    <property type="expression patterns" value="baseline"/>
</dbReference>
<dbReference type="SUPFAM" id="SSF48371">
    <property type="entry name" value="ARM repeat"/>
    <property type="match status" value="2"/>
</dbReference>
<feature type="compositionally biased region" description="Acidic residues" evidence="1">
    <location>
        <begin position="1104"/>
        <end position="1113"/>
    </location>
</feature>
<protein>
    <submittedName>
        <fullName evidence="3">Uncharacterized protein Cap-D3</fullName>
    </submittedName>
</protein>
<evidence type="ECO:0000256" key="1">
    <source>
        <dbReference type="SAM" id="MobiDB-lite"/>
    </source>
</evidence>
<reference evidence="3" key="1">
    <citation type="submission" date="2025-08" db="UniProtKB">
        <authorList>
            <consortium name="RefSeq"/>
        </authorList>
    </citation>
    <scope>IDENTIFICATION</scope>
    <source>
        <strain evidence="3">MV-25-SWS-2005</strain>
        <tissue evidence="3">Whole body</tissue>
    </source>
</reference>